<keyword evidence="6" id="KW-1185">Reference proteome</keyword>
<evidence type="ECO:0000313" key="5">
    <source>
        <dbReference type="EMBL" id="URZ09659.1"/>
    </source>
</evidence>
<organism evidence="5 6">
    <name type="scientific">Clostridium felsineum</name>
    <dbReference type="NCBI Taxonomy" id="36839"/>
    <lineage>
        <taxon>Bacteria</taxon>
        <taxon>Bacillati</taxon>
        <taxon>Bacillota</taxon>
        <taxon>Clostridia</taxon>
        <taxon>Eubacteriales</taxon>
        <taxon>Clostridiaceae</taxon>
        <taxon>Clostridium</taxon>
    </lineage>
</organism>
<dbReference type="Pfam" id="PF00005">
    <property type="entry name" value="ABC_tran"/>
    <property type="match status" value="1"/>
</dbReference>
<evidence type="ECO:0000256" key="1">
    <source>
        <dbReference type="ARBA" id="ARBA00005417"/>
    </source>
</evidence>
<dbReference type="GO" id="GO:0005524">
    <property type="term" value="F:ATP binding"/>
    <property type="evidence" value="ECO:0007669"/>
    <property type="project" value="UniProtKB-KW"/>
</dbReference>
<gene>
    <name evidence="5" type="primary">bcrA_2</name>
    <name evidence="5" type="ORF">CROST_003420</name>
</gene>
<comment type="similarity">
    <text evidence="1">Belongs to the ABC transporter superfamily.</text>
</comment>
<dbReference type="GO" id="GO:0016887">
    <property type="term" value="F:ATP hydrolysis activity"/>
    <property type="evidence" value="ECO:0007669"/>
    <property type="project" value="InterPro"/>
</dbReference>
<dbReference type="InterPro" id="IPR003593">
    <property type="entry name" value="AAA+_ATPase"/>
</dbReference>
<dbReference type="InterPro" id="IPR027417">
    <property type="entry name" value="P-loop_NTPase"/>
</dbReference>
<dbReference type="InterPro" id="IPR017871">
    <property type="entry name" value="ABC_transporter-like_CS"/>
</dbReference>
<keyword evidence="3" id="KW-0547">Nucleotide-binding</keyword>
<reference evidence="5 6" key="1">
    <citation type="submission" date="2022-04" db="EMBL/GenBank/DDBJ databases">
        <title>Genome sequence of C. roseum typestrain.</title>
        <authorList>
            <person name="Poehlein A."/>
            <person name="Schoch T."/>
            <person name="Duerre P."/>
            <person name="Daniel R."/>
        </authorList>
    </citation>
    <scope>NUCLEOTIDE SEQUENCE [LARGE SCALE GENOMIC DNA]</scope>
    <source>
        <strain evidence="5 6">DSM 7320</strain>
    </source>
</reference>
<keyword evidence="2" id="KW-0813">Transport</keyword>
<protein>
    <submittedName>
        <fullName evidence="5">Bacitracin transport ATP-binding protein BcrA</fullName>
    </submittedName>
</protein>
<dbReference type="EMBL" id="CP096983">
    <property type="protein sequence ID" value="URZ09659.1"/>
    <property type="molecule type" value="Genomic_DNA"/>
</dbReference>
<dbReference type="Gene3D" id="3.40.50.300">
    <property type="entry name" value="P-loop containing nucleotide triphosphate hydrolases"/>
    <property type="match status" value="1"/>
</dbReference>
<dbReference type="AlphaFoldDB" id="A0A1S8L3Y7"/>
<dbReference type="KEGG" id="crw:CROST_003420"/>
<evidence type="ECO:0000313" key="6">
    <source>
        <dbReference type="Proteomes" id="UP000190951"/>
    </source>
</evidence>
<keyword evidence="4 5" id="KW-0067">ATP-binding</keyword>
<evidence type="ECO:0000256" key="4">
    <source>
        <dbReference type="ARBA" id="ARBA00022840"/>
    </source>
</evidence>
<dbReference type="Proteomes" id="UP000190951">
    <property type="component" value="Chromosome"/>
</dbReference>
<dbReference type="PANTHER" id="PTHR43335">
    <property type="entry name" value="ABC TRANSPORTER, ATP-BINDING PROTEIN"/>
    <property type="match status" value="1"/>
</dbReference>
<dbReference type="PROSITE" id="PS00211">
    <property type="entry name" value="ABC_TRANSPORTER_1"/>
    <property type="match status" value="1"/>
</dbReference>
<proteinExistence type="inferred from homology"/>
<dbReference type="SMART" id="SM00382">
    <property type="entry name" value="AAA"/>
    <property type="match status" value="1"/>
</dbReference>
<sequence length="321" mass="35373">MSNVLEVTDLYKSLGNKEIIKGISFSIKEGEILGFLGRNGAGKTTTIKMLVGLISPDKGSVIISGHDITKETEKALSCVGAVVENPELYSYLTGRQNLEQIARFYKGITKEDIEEIGNTVGLSGRLDEKVKKYSLGMKQRLGLAEALLSKPKLLILDEPTNGLDPTGIIEFRKLLKKQAKENNIAIFVSSHILSEIEQLCDRVAFIDGGVIKSFETLNGTPSGKNAKAENFENVIIMTKEKDKCTKALKEISFIIDFKLADESNGVCTFEAKAKPDSVPDITSSLAENKIRIEQIYKKQQNLEARYIELVDGGEKNNVESH</sequence>
<dbReference type="STRING" id="84029.CROST_27420"/>
<dbReference type="PANTHER" id="PTHR43335:SF4">
    <property type="entry name" value="ABC TRANSPORTER, ATP-BINDING PROTEIN"/>
    <property type="match status" value="1"/>
</dbReference>
<dbReference type="SUPFAM" id="SSF52540">
    <property type="entry name" value="P-loop containing nucleoside triphosphate hydrolases"/>
    <property type="match status" value="1"/>
</dbReference>
<name>A0A1S8L3Y7_9CLOT</name>
<dbReference type="RefSeq" id="WP_077833232.1">
    <property type="nucleotide sequence ID" value="NZ_CP096983.1"/>
</dbReference>
<dbReference type="PROSITE" id="PS50893">
    <property type="entry name" value="ABC_TRANSPORTER_2"/>
    <property type="match status" value="1"/>
</dbReference>
<evidence type="ECO:0000256" key="2">
    <source>
        <dbReference type="ARBA" id="ARBA00022448"/>
    </source>
</evidence>
<dbReference type="InterPro" id="IPR003439">
    <property type="entry name" value="ABC_transporter-like_ATP-bd"/>
</dbReference>
<evidence type="ECO:0000256" key="3">
    <source>
        <dbReference type="ARBA" id="ARBA00022741"/>
    </source>
</evidence>
<accession>A0A1S8L3Y7</accession>